<evidence type="ECO:0000256" key="6">
    <source>
        <dbReference type="ARBA" id="ARBA00022989"/>
    </source>
</evidence>
<keyword evidence="7 8" id="KW-0472">Membrane</keyword>
<feature type="transmembrane region" description="Helical" evidence="8">
    <location>
        <begin position="71"/>
        <end position="95"/>
    </location>
</feature>
<name>A0A1I4PG07_ECTMO</name>
<proteinExistence type="inferred from homology"/>
<dbReference type="RefSeq" id="WP_090483385.1">
    <property type="nucleotide sequence ID" value="NZ_FOUO01000001.1"/>
</dbReference>
<dbReference type="PANTHER" id="PTHR30269">
    <property type="entry name" value="TRANSMEMBRANE PROTEIN YFCA"/>
    <property type="match status" value="1"/>
</dbReference>
<sequence length="250" mass="25186">MPLEPVSLSLLIIAAFLAGVLNALAGGGSFLTLPALVFTGVPPVAANATGTAALLPGYLASAWACRDLIRAPAGLTLVGVILLGGVGGALGAFLLLATSDAAFGIIVPWLLLAATLLFALGPRLNRAPARRPGRPGGWGRAAVLGVCGYGGYFNGGMGIVMLAAFRLLGVEDLNAANGLKNLLSAVLTLIAVVIYALGGAVSWAQFPPMALAAVLGGLAGARLGRWLPPRVLHHGIVLVGAVTTLIFFLD</sequence>
<evidence type="ECO:0000256" key="1">
    <source>
        <dbReference type="ARBA" id="ARBA00004651"/>
    </source>
</evidence>
<dbReference type="GO" id="GO:0005886">
    <property type="term" value="C:plasma membrane"/>
    <property type="evidence" value="ECO:0007669"/>
    <property type="project" value="UniProtKB-SubCell"/>
</dbReference>
<dbReference type="PANTHER" id="PTHR30269:SF0">
    <property type="entry name" value="MEMBRANE TRANSPORTER PROTEIN YFCA-RELATED"/>
    <property type="match status" value="1"/>
</dbReference>
<evidence type="ECO:0000256" key="5">
    <source>
        <dbReference type="ARBA" id="ARBA00022692"/>
    </source>
</evidence>
<accession>A0A1I4PG07</accession>
<feature type="transmembrane region" description="Helical" evidence="8">
    <location>
        <begin position="141"/>
        <end position="162"/>
    </location>
</feature>
<comment type="subcellular location">
    <subcellularLocation>
        <location evidence="1 8">Cell membrane</location>
        <topology evidence="1 8">Multi-pass membrane protein</topology>
    </subcellularLocation>
</comment>
<evidence type="ECO:0000256" key="8">
    <source>
        <dbReference type="RuleBase" id="RU363041"/>
    </source>
</evidence>
<evidence type="ECO:0000256" key="7">
    <source>
        <dbReference type="ARBA" id="ARBA00023136"/>
    </source>
</evidence>
<feature type="transmembrane region" description="Helical" evidence="8">
    <location>
        <begin position="35"/>
        <end position="59"/>
    </location>
</feature>
<dbReference type="InterPro" id="IPR052017">
    <property type="entry name" value="TSUP"/>
</dbReference>
<feature type="transmembrane region" description="Helical" evidence="8">
    <location>
        <begin position="182"/>
        <end position="201"/>
    </location>
</feature>
<protein>
    <recommendedName>
        <fullName evidence="8">Probable membrane transporter protein</fullName>
    </recommendedName>
</protein>
<keyword evidence="6 8" id="KW-1133">Transmembrane helix</keyword>
<feature type="transmembrane region" description="Helical" evidence="8">
    <location>
        <begin position="231"/>
        <end position="249"/>
    </location>
</feature>
<dbReference type="InterPro" id="IPR002781">
    <property type="entry name" value="TM_pro_TauE-like"/>
</dbReference>
<dbReference type="EMBL" id="FOUO01000001">
    <property type="protein sequence ID" value="SFM26701.1"/>
    <property type="molecule type" value="Genomic_DNA"/>
</dbReference>
<keyword evidence="10" id="KW-1185">Reference proteome</keyword>
<dbReference type="OrthoDB" id="9807082at2"/>
<evidence type="ECO:0000313" key="9">
    <source>
        <dbReference type="EMBL" id="SFM26701.1"/>
    </source>
</evidence>
<dbReference type="Pfam" id="PF01925">
    <property type="entry name" value="TauE"/>
    <property type="match status" value="1"/>
</dbReference>
<dbReference type="AlphaFoldDB" id="A0A1I4PG07"/>
<comment type="similarity">
    <text evidence="2 8">Belongs to the 4-toluene sulfonate uptake permease (TSUP) (TC 2.A.102) family.</text>
</comment>
<evidence type="ECO:0000313" key="10">
    <source>
        <dbReference type="Proteomes" id="UP000199556"/>
    </source>
</evidence>
<reference evidence="9 10" key="1">
    <citation type="submission" date="2016-10" db="EMBL/GenBank/DDBJ databases">
        <authorList>
            <person name="de Groot N.N."/>
        </authorList>
    </citation>
    <scope>NUCLEOTIDE SEQUENCE [LARGE SCALE GENOMIC DNA]</scope>
    <source>
        <strain evidence="9 10">DSM 4180</strain>
    </source>
</reference>
<evidence type="ECO:0000256" key="4">
    <source>
        <dbReference type="ARBA" id="ARBA00022475"/>
    </source>
</evidence>
<feature type="transmembrane region" description="Helical" evidence="8">
    <location>
        <begin position="101"/>
        <end position="120"/>
    </location>
</feature>
<keyword evidence="4 8" id="KW-1003">Cell membrane</keyword>
<evidence type="ECO:0000256" key="2">
    <source>
        <dbReference type="ARBA" id="ARBA00009142"/>
    </source>
</evidence>
<gene>
    <name evidence="9" type="ORF">SAMN05421721_101262</name>
</gene>
<organism evidence="9 10">
    <name type="scientific">Ectothiorhodospira mobilis</name>
    <dbReference type="NCBI Taxonomy" id="195064"/>
    <lineage>
        <taxon>Bacteria</taxon>
        <taxon>Pseudomonadati</taxon>
        <taxon>Pseudomonadota</taxon>
        <taxon>Gammaproteobacteria</taxon>
        <taxon>Chromatiales</taxon>
        <taxon>Ectothiorhodospiraceae</taxon>
        <taxon>Ectothiorhodospira</taxon>
    </lineage>
</organism>
<dbReference type="Proteomes" id="UP000199556">
    <property type="component" value="Unassembled WGS sequence"/>
</dbReference>
<keyword evidence="3" id="KW-0813">Transport</keyword>
<evidence type="ECO:0000256" key="3">
    <source>
        <dbReference type="ARBA" id="ARBA00022448"/>
    </source>
</evidence>
<keyword evidence="5 8" id="KW-0812">Transmembrane</keyword>